<keyword evidence="1" id="KW-0472">Membrane</keyword>
<evidence type="ECO:0000256" key="1">
    <source>
        <dbReference type="SAM" id="Phobius"/>
    </source>
</evidence>
<reference evidence="2" key="1">
    <citation type="submission" date="2020-09" db="EMBL/GenBank/DDBJ databases">
        <authorList>
            <person name="Kikuchi T."/>
        </authorList>
    </citation>
    <scope>NUCLEOTIDE SEQUENCE</scope>
    <source>
        <strain evidence="2">SH1</strain>
    </source>
</reference>
<sequence>MLKVEIKSGQMYLITLGIFEHMDRPYNKIAGCLYISALYVLILTLAIQFLYRYYALCDTCLTLPKLFVLYFGGILLCFLEGFAGMLLFRDMNDEDTMKIREHPMYTDGDVGYMTVDTNEIGAIYHTIMTQFFMILVYGIVYYTNKKIKAHYQNANFDGRTKRAHQRLSRLMIIQLQ</sequence>
<feature type="transmembrane region" description="Helical" evidence="1">
    <location>
        <begin position="122"/>
        <end position="142"/>
    </location>
</feature>
<feature type="transmembrane region" description="Helical" evidence="1">
    <location>
        <begin position="33"/>
        <end position="54"/>
    </location>
</feature>
<keyword evidence="3" id="KW-1185">Reference proteome</keyword>
<feature type="transmembrane region" description="Helical" evidence="1">
    <location>
        <begin position="66"/>
        <end position="88"/>
    </location>
</feature>
<evidence type="ECO:0000313" key="3">
    <source>
        <dbReference type="Proteomes" id="UP000614601"/>
    </source>
</evidence>
<dbReference type="EMBL" id="CAJFCW020000004">
    <property type="protein sequence ID" value="CAG9114146.1"/>
    <property type="molecule type" value="Genomic_DNA"/>
</dbReference>
<keyword evidence="1" id="KW-0812">Transmembrane</keyword>
<accession>A0A811KY76</accession>
<evidence type="ECO:0000313" key="2">
    <source>
        <dbReference type="EMBL" id="CAD5220790.1"/>
    </source>
</evidence>
<dbReference type="EMBL" id="CAJFDH010000004">
    <property type="protein sequence ID" value="CAD5220790.1"/>
    <property type="molecule type" value="Genomic_DNA"/>
</dbReference>
<keyword evidence="1" id="KW-1133">Transmembrane helix</keyword>
<dbReference type="Pfam" id="PF10317">
    <property type="entry name" value="7TM_GPCR_Srd"/>
    <property type="match status" value="1"/>
</dbReference>
<dbReference type="Proteomes" id="UP000614601">
    <property type="component" value="Unassembled WGS sequence"/>
</dbReference>
<gene>
    <name evidence="2" type="ORF">BOKJ2_LOCUS9120</name>
</gene>
<protein>
    <submittedName>
        <fullName evidence="2">Uncharacterized protein</fullName>
    </submittedName>
</protein>
<proteinExistence type="predicted"/>
<name>A0A811KY76_9BILA</name>
<comment type="caution">
    <text evidence="2">The sequence shown here is derived from an EMBL/GenBank/DDBJ whole genome shotgun (WGS) entry which is preliminary data.</text>
</comment>
<dbReference type="Proteomes" id="UP000783686">
    <property type="component" value="Unassembled WGS sequence"/>
</dbReference>
<organism evidence="2 3">
    <name type="scientific">Bursaphelenchus okinawaensis</name>
    <dbReference type="NCBI Taxonomy" id="465554"/>
    <lineage>
        <taxon>Eukaryota</taxon>
        <taxon>Metazoa</taxon>
        <taxon>Ecdysozoa</taxon>
        <taxon>Nematoda</taxon>
        <taxon>Chromadorea</taxon>
        <taxon>Rhabditida</taxon>
        <taxon>Tylenchina</taxon>
        <taxon>Tylenchomorpha</taxon>
        <taxon>Aphelenchoidea</taxon>
        <taxon>Aphelenchoididae</taxon>
        <taxon>Bursaphelenchus</taxon>
    </lineage>
</organism>
<dbReference type="AlphaFoldDB" id="A0A811KY76"/>
<dbReference type="SUPFAM" id="SSF81321">
    <property type="entry name" value="Family A G protein-coupled receptor-like"/>
    <property type="match status" value="1"/>
</dbReference>
<dbReference type="InterPro" id="IPR019421">
    <property type="entry name" value="7TM_GPCR_serpentine_rcpt_Srd"/>
</dbReference>